<dbReference type="PANTHER" id="PTHR10566">
    <property type="entry name" value="CHAPERONE-ACTIVITY OF BC1 COMPLEX CABC1 -RELATED"/>
    <property type="match status" value="1"/>
</dbReference>
<dbReference type="EMBL" id="RBZO01000014">
    <property type="protein sequence ID" value="RKQ15421.1"/>
    <property type="molecule type" value="Genomic_DNA"/>
</dbReference>
<evidence type="ECO:0000256" key="2">
    <source>
        <dbReference type="SAM" id="Phobius"/>
    </source>
</evidence>
<keyword evidence="2" id="KW-0472">Membrane</keyword>
<dbReference type="PANTHER" id="PTHR10566:SF113">
    <property type="entry name" value="PROTEIN ACTIVITY OF BC1 COMPLEX KINASE 7, CHLOROPLASTIC"/>
    <property type="match status" value="1"/>
</dbReference>
<keyword evidence="5" id="KW-1185">Reference proteome</keyword>
<dbReference type="OrthoDB" id="9795390at2"/>
<evidence type="ECO:0000313" key="4">
    <source>
        <dbReference type="EMBL" id="RKQ15421.1"/>
    </source>
</evidence>
<dbReference type="Pfam" id="PF03109">
    <property type="entry name" value="ABC1"/>
    <property type="match status" value="1"/>
</dbReference>
<feature type="transmembrane region" description="Helical" evidence="2">
    <location>
        <begin position="515"/>
        <end position="539"/>
    </location>
</feature>
<dbReference type="Gene3D" id="1.10.510.10">
    <property type="entry name" value="Transferase(Phosphotransferase) domain 1"/>
    <property type="match status" value="1"/>
</dbReference>
<evidence type="ECO:0000259" key="3">
    <source>
        <dbReference type="Pfam" id="PF03109"/>
    </source>
</evidence>
<accession>A0A494YYY4</accession>
<sequence length="553" mass="65105">MKKLKYNLIYRCTIIVWLAMKIIFQIYLFHFRTSIWDEKTKVKWDNLLAKLAEEYRIKAEKLGGVLIKVGQFLSTRTDFMPEVFIKEMTELVDRVPPMPYEYAEELLEEQWGTSIATHVQAIKKDSIASASIGEVYHALLHDGTEVAIKVRRYRIDEIFHKDFIALRLVFWILKVFTAFGKKADLDALYRELIEVMDRELDFTQELTFGKYFQERYKENEHIRIPHYYEALSTKKVLVMEWMRGVKVTNRDFYKSHDIDIEQTTKAIFYFYMDQFLNPGKFHADPHAGNILIQEDGRIAIIDFGMIGEIKHKDIGHFKLLIQGFIIDNYDIVVDALDKMNFLLPHADKRKIKRMLMETIEMYSDGSFRNFDAKVMDQIGEEINMIMKDQAIQLPANYAYLIRAVSIVVGLIYSLNPALDIVKWAKPIIKDWFGRKSIAESVAKQYVKNATEPLLSYPRAILNFLESGERDRKWEKEKHFIQLRHQFYLLLEMLSFIMVVIGTIFFMNSFGTETTALFVIGIIIFAIFTVVLCITLIMHYRFIRSRRPGRCNHE</sequence>
<feature type="domain" description="ABC1 atypical kinase-like" evidence="3">
    <location>
        <begin position="91"/>
        <end position="333"/>
    </location>
</feature>
<keyword evidence="2" id="KW-1133">Transmembrane helix</keyword>
<protein>
    <submittedName>
        <fullName evidence="4">AarF/ABC1/UbiB kinase family protein</fullName>
    </submittedName>
</protein>
<comment type="caution">
    <text evidence="4">The sequence shown here is derived from an EMBL/GenBank/DDBJ whole genome shotgun (WGS) entry which is preliminary data.</text>
</comment>
<dbReference type="RefSeq" id="WP_121131553.1">
    <property type="nucleotide sequence ID" value="NZ_JBHUFK010000065.1"/>
</dbReference>
<feature type="transmembrane region" description="Helical" evidence="2">
    <location>
        <begin position="397"/>
        <end position="415"/>
    </location>
</feature>
<dbReference type="InterPro" id="IPR011009">
    <property type="entry name" value="Kinase-like_dom_sf"/>
</dbReference>
<feature type="transmembrane region" description="Helical" evidence="2">
    <location>
        <begin position="12"/>
        <end position="31"/>
    </location>
</feature>
<organism evidence="4 5">
    <name type="scientific">Oceanobacillus bengalensis</name>
    <dbReference type="NCBI Taxonomy" id="1435466"/>
    <lineage>
        <taxon>Bacteria</taxon>
        <taxon>Bacillati</taxon>
        <taxon>Bacillota</taxon>
        <taxon>Bacilli</taxon>
        <taxon>Bacillales</taxon>
        <taxon>Bacillaceae</taxon>
        <taxon>Oceanobacillus</taxon>
    </lineage>
</organism>
<reference evidence="4 5" key="1">
    <citation type="journal article" date="2015" name="Antonie Van Leeuwenhoek">
        <title>Oceanobacillus bengalensis sp. nov., a bacterium isolated from seawater of the Bay of Bengal.</title>
        <authorList>
            <person name="Yongchang O."/>
            <person name="Xiang W."/>
            <person name="Wang G."/>
        </authorList>
    </citation>
    <scope>NUCLEOTIDE SEQUENCE [LARGE SCALE GENOMIC DNA]</scope>
    <source>
        <strain evidence="4 5">MCCC 1K00260</strain>
    </source>
</reference>
<evidence type="ECO:0000256" key="1">
    <source>
        <dbReference type="ARBA" id="ARBA00009670"/>
    </source>
</evidence>
<dbReference type="CDD" id="cd05121">
    <property type="entry name" value="ABC1_ADCK3-like"/>
    <property type="match status" value="1"/>
</dbReference>
<dbReference type="SUPFAM" id="SSF56112">
    <property type="entry name" value="Protein kinase-like (PK-like)"/>
    <property type="match status" value="1"/>
</dbReference>
<dbReference type="InterPro" id="IPR004147">
    <property type="entry name" value="ABC1_dom"/>
</dbReference>
<comment type="similarity">
    <text evidence="1">Belongs to the protein kinase superfamily. ADCK protein kinase family.</text>
</comment>
<evidence type="ECO:0000313" key="5">
    <source>
        <dbReference type="Proteomes" id="UP000281813"/>
    </source>
</evidence>
<keyword evidence="4" id="KW-0808">Transferase</keyword>
<keyword evidence="4" id="KW-0418">Kinase</keyword>
<dbReference type="GO" id="GO:0016301">
    <property type="term" value="F:kinase activity"/>
    <property type="evidence" value="ECO:0007669"/>
    <property type="project" value="UniProtKB-KW"/>
</dbReference>
<dbReference type="AlphaFoldDB" id="A0A494YYY4"/>
<keyword evidence="2" id="KW-0812">Transmembrane</keyword>
<feature type="transmembrane region" description="Helical" evidence="2">
    <location>
        <begin position="486"/>
        <end position="509"/>
    </location>
</feature>
<dbReference type="Proteomes" id="UP000281813">
    <property type="component" value="Unassembled WGS sequence"/>
</dbReference>
<name>A0A494YYY4_9BACI</name>
<proteinExistence type="inferred from homology"/>
<dbReference type="InterPro" id="IPR050154">
    <property type="entry name" value="UbiB_kinase"/>
</dbReference>
<gene>
    <name evidence="4" type="ORF">D8M05_10520</name>
</gene>